<keyword evidence="5" id="KW-1185">Reference proteome</keyword>
<evidence type="ECO:0000256" key="2">
    <source>
        <dbReference type="PROSITE-ProRule" id="PRU00335"/>
    </source>
</evidence>
<protein>
    <submittedName>
        <fullName evidence="4">Helix-turn-helix domain containing protein</fullName>
    </submittedName>
</protein>
<evidence type="ECO:0000313" key="5">
    <source>
        <dbReference type="Proteomes" id="UP001222800"/>
    </source>
</evidence>
<feature type="domain" description="HTH tetR-type" evidence="3">
    <location>
        <begin position="5"/>
        <end position="65"/>
    </location>
</feature>
<dbReference type="Gene3D" id="1.10.357.10">
    <property type="entry name" value="Tetracycline Repressor, domain 2"/>
    <property type="match status" value="1"/>
</dbReference>
<proteinExistence type="predicted"/>
<accession>A0ABY8EJ65</accession>
<feature type="DNA-binding region" description="H-T-H motif" evidence="2">
    <location>
        <begin position="28"/>
        <end position="47"/>
    </location>
</feature>
<dbReference type="PRINTS" id="PR00455">
    <property type="entry name" value="HTHTETR"/>
</dbReference>
<dbReference type="InterPro" id="IPR001647">
    <property type="entry name" value="HTH_TetR"/>
</dbReference>
<dbReference type="PANTHER" id="PTHR43479:SF11">
    <property type="entry name" value="ACREF_ENVCD OPERON REPRESSOR-RELATED"/>
    <property type="match status" value="1"/>
</dbReference>
<dbReference type="Proteomes" id="UP001222800">
    <property type="component" value="Chromosome"/>
</dbReference>
<dbReference type="PANTHER" id="PTHR43479">
    <property type="entry name" value="ACREF/ENVCD OPERON REPRESSOR-RELATED"/>
    <property type="match status" value="1"/>
</dbReference>
<dbReference type="InterPro" id="IPR050624">
    <property type="entry name" value="HTH-type_Tx_Regulator"/>
</dbReference>
<name>A0ABY8EJ65_9FIRM</name>
<dbReference type="Pfam" id="PF00440">
    <property type="entry name" value="TetR_N"/>
    <property type="match status" value="1"/>
</dbReference>
<dbReference type="InterPro" id="IPR009057">
    <property type="entry name" value="Homeodomain-like_sf"/>
</dbReference>
<evidence type="ECO:0000313" key="4">
    <source>
        <dbReference type="EMBL" id="WFD11787.1"/>
    </source>
</evidence>
<organism evidence="4 5">
    <name type="scientific">Tepidibacter hydrothermalis</name>
    <dbReference type="NCBI Taxonomy" id="3036126"/>
    <lineage>
        <taxon>Bacteria</taxon>
        <taxon>Bacillati</taxon>
        <taxon>Bacillota</taxon>
        <taxon>Clostridia</taxon>
        <taxon>Peptostreptococcales</taxon>
        <taxon>Peptostreptococcaceae</taxon>
        <taxon>Tepidibacter</taxon>
    </lineage>
</organism>
<gene>
    <name evidence="4" type="ORF">P4S50_06845</name>
</gene>
<sequence>MSEEISTRDKILNAAIDLFSQNGFKGVTTKQIALAASVNEVTLFRQFGSKQKIFQEVMEAFYFESEFKKVFEEEIVWDLEQDLLCISKIYYEHMKKNKKLILAGIKESIVPNNTEYPHEKFPKKIKEVLIEYFKEMQERGKMIKKSPELQAITFLFTHFGSSLNYELLEVNMTEVNLEEFIKNSVNIFVKAWSV</sequence>
<dbReference type="RefSeq" id="WP_277733951.1">
    <property type="nucleotide sequence ID" value="NZ_CP120733.1"/>
</dbReference>
<keyword evidence="1 2" id="KW-0238">DNA-binding</keyword>
<dbReference type="SUPFAM" id="SSF46689">
    <property type="entry name" value="Homeodomain-like"/>
    <property type="match status" value="1"/>
</dbReference>
<dbReference type="PROSITE" id="PS50977">
    <property type="entry name" value="HTH_TETR_2"/>
    <property type="match status" value="1"/>
</dbReference>
<evidence type="ECO:0000259" key="3">
    <source>
        <dbReference type="PROSITE" id="PS50977"/>
    </source>
</evidence>
<dbReference type="EMBL" id="CP120733">
    <property type="protein sequence ID" value="WFD11787.1"/>
    <property type="molecule type" value="Genomic_DNA"/>
</dbReference>
<evidence type="ECO:0000256" key="1">
    <source>
        <dbReference type="ARBA" id="ARBA00023125"/>
    </source>
</evidence>
<reference evidence="4 5" key="1">
    <citation type="submission" date="2023-03" db="EMBL/GenBank/DDBJ databases">
        <title>Complete genome sequence of Tepidibacter sp. SWIR-1, isolated from a deep-sea hydrothermal vent.</title>
        <authorList>
            <person name="Li X."/>
        </authorList>
    </citation>
    <scope>NUCLEOTIDE SEQUENCE [LARGE SCALE GENOMIC DNA]</scope>
    <source>
        <strain evidence="4 5">SWIR-1</strain>
    </source>
</reference>